<dbReference type="InterPro" id="IPR007897">
    <property type="entry name" value="PHB_accumulat"/>
</dbReference>
<evidence type="ECO:0000256" key="1">
    <source>
        <dbReference type="SAM" id="MobiDB-lite"/>
    </source>
</evidence>
<keyword evidence="5" id="KW-1185">Reference proteome</keyword>
<sequence length="197" mass="22502">MGVWDTLTVKLAVENQCHMSKTQDNIRIIKKYPNRRLYDSFTSSHVTLVDIRRLVQEEEPFQVVDAKSGEDITRSILLQIIQEAESDGNPIFSSAMLKNIIRFYGPFQGVLGSYLDESIQSVIDIQTQAGSQSSEAWTEFMHGQVPMMQDMMRQYVEQSRDLYMNTQNMFGLFGGFGSKTEPKADPENNKDKKGDKE</sequence>
<feature type="compositionally biased region" description="Basic and acidic residues" evidence="1">
    <location>
        <begin position="180"/>
        <end position="197"/>
    </location>
</feature>
<proteinExistence type="predicted"/>
<feature type="region of interest" description="Disordered" evidence="1">
    <location>
        <begin position="175"/>
        <end position="197"/>
    </location>
</feature>
<accession>A0ABQ1IJH0</accession>
<dbReference type="InterPro" id="IPR012909">
    <property type="entry name" value="PHA_DNA-bd_N"/>
</dbReference>
<evidence type="ECO:0000259" key="3">
    <source>
        <dbReference type="Pfam" id="PF07879"/>
    </source>
</evidence>
<dbReference type="EMBL" id="BMKE01000011">
    <property type="protein sequence ID" value="GGB43848.1"/>
    <property type="molecule type" value="Genomic_DNA"/>
</dbReference>
<name>A0ABQ1IJH0_9GAMM</name>
<dbReference type="Pfam" id="PF07879">
    <property type="entry name" value="PHB_acc_N"/>
    <property type="match status" value="1"/>
</dbReference>
<dbReference type="Proteomes" id="UP000646152">
    <property type="component" value="Unassembled WGS sequence"/>
</dbReference>
<reference evidence="5" key="1">
    <citation type="journal article" date="2019" name="Int. J. Syst. Evol. Microbiol.">
        <title>The Global Catalogue of Microorganisms (GCM) 10K type strain sequencing project: providing services to taxonomists for standard genome sequencing and annotation.</title>
        <authorList>
            <consortium name="The Broad Institute Genomics Platform"/>
            <consortium name="The Broad Institute Genome Sequencing Center for Infectious Disease"/>
            <person name="Wu L."/>
            <person name="Ma J."/>
        </authorList>
    </citation>
    <scope>NUCLEOTIDE SEQUENCE [LARGE SCALE GENOMIC DNA]</scope>
    <source>
        <strain evidence="5">CGMCC 1.15923</strain>
    </source>
</reference>
<evidence type="ECO:0000313" key="4">
    <source>
        <dbReference type="EMBL" id="GGB43848.1"/>
    </source>
</evidence>
<evidence type="ECO:0000259" key="2">
    <source>
        <dbReference type="Pfam" id="PF05233"/>
    </source>
</evidence>
<dbReference type="Pfam" id="PF05233">
    <property type="entry name" value="PHB_acc"/>
    <property type="match status" value="2"/>
</dbReference>
<feature type="domain" description="PHB accumulation regulatory" evidence="2">
    <location>
        <begin position="133"/>
        <end position="168"/>
    </location>
</feature>
<feature type="domain" description="PHA accumulation regulator DNA-binding N-terminal" evidence="3">
    <location>
        <begin position="28"/>
        <end position="87"/>
    </location>
</feature>
<dbReference type="InterPro" id="IPR010134">
    <property type="entry name" value="PHA_reg_PhaR"/>
</dbReference>
<comment type="caution">
    <text evidence="4">The sequence shown here is derived from an EMBL/GenBank/DDBJ whole genome shotgun (WGS) entry which is preliminary data.</text>
</comment>
<gene>
    <name evidence="4" type="primary">phaR</name>
    <name evidence="4" type="ORF">GCM10011502_16480</name>
</gene>
<organism evidence="4 5">
    <name type="scientific">Oceanisphaera marina</name>
    <dbReference type="NCBI Taxonomy" id="2017550"/>
    <lineage>
        <taxon>Bacteria</taxon>
        <taxon>Pseudomonadati</taxon>
        <taxon>Pseudomonadota</taxon>
        <taxon>Gammaproteobacteria</taxon>
        <taxon>Aeromonadales</taxon>
        <taxon>Aeromonadaceae</taxon>
        <taxon>Oceanisphaera</taxon>
    </lineage>
</organism>
<protein>
    <submittedName>
        <fullName evidence="4">Polyhydroxyalkanoate synthesis repressor PhaR</fullName>
    </submittedName>
</protein>
<dbReference type="NCBIfam" id="TIGR01848">
    <property type="entry name" value="PHA_reg_PhaR"/>
    <property type="match status" value="1"/>
</dbReference>
<evidence type="ECO:0000313" key="5">
    <source>
        <dbReference type="Proteomes" id="UP000646152"/>
    </source>
</evidence>
<feature type="domain" description="PHB accumulation regulatory" evidence="2">
    <location>
        <begin position="92"/>
        <end position="128"/>
    </location>
</feature>